<feature type="compositionally biased region" description="Low complexity" evidence="1">
    <location>
        <begin position="69"/>
        <end position="101"/>
    </location>
</feature>
<proteinExistence type="predicted"/>
<dbReference type="EMBL" id="JBBMFS010000002">
    <property type="protein sequence ID" value="MEQ2554001.1"/>
    <property type="molecule type" value="Genomic_DNA"/>
</dbReference>
<feature type="region of interest" description="Disordered" evidence="1">
    <location>
        <begin position="59"/>
        <end position="106"/>
    </location>
</feature>
<sequence>MKLKYYLRGAGIGIVATTLVFSIANAVSSANKRLVTGTEQTSTESSILAYTQKDTQAETIKQEEETTKEQTTVVQEETTTQEETTIGQETTAATEASEPETQGQPQTRAALYLPGDEVQIEIGSGYTATQVADMFLSAGIISDRDGFIGYMAASGNSTKMIAGTHIVKKNDSFENLANVITSR</sequence>
<gene>
    <name evidence="2" type="ORF">WMO37_03095</name>
</gene>
<accession>A0ABV1H2U4</accession>
<reference evidence="2" key="1">
    <citation type="submission" date="2024-03" db="EMBL/GenBank/DDBJ databases">
        <title>Human intestinal bacterial collection.</title>
        <authorList>
            <person name="Pauvert C."/>
            <person name="Hitch T.C.A."/>
            <person name="Clavel T."/>
        </authorList>
    </citation>
    <scope>NUCLEOTIDE SEQUENCE [LARGE SCALE GENOMIC DNA]</scope>
    <source>
        <strain evidence="2">CLA-AA-H89B</strain>
    </source>
</reference>
<protein>
    <submittedName>
        <fullName evidence="2">Uncharacterized protein</fullName>
    </submittedName>
</protein>
<keyword evidence="3" id="KW-1185">Reference proteome</keyword>
<organism evidence="2 3">
    <name type="scientific">Lachnospira intestinalis</name>
    <dbReference type="NCBI Taxonomy" id="3133158"/>
    <lineage>
        <taxon>Bacteria</taxon>
        <taxon>Bacillati</taxon>
        <taxon>Bacillota</taxon>
        <taxon>Clostridia</taxon>
        <taxon>Lachnospirales</taxon>
        <taxon>Lachnospiraceae</taxon>
        <taxon>Lachnospira</taxon>
    </lineage>
</organism>
<evidence type="ECO:0000313" key="3">
    <source>
        <dbReference type="Proteomes" id="UP001546774"/>
    </source>
</evidence>
<name>A0ABV1H2U4_9FIRM</name>
<comment type="caution">
    <text evidence="2">The sequence shown here is derived from an EMBL/GenBank/DDBJ whole genome shotgun (WGS) entry which is preliminary data.</text>
</comment>
<dbReference type="Proteomes" id="UP001546774">
    <property type="component" value="Unassembled WGS sequence"/>
</dbReference>
<dbReference type="Gene3D" id="3.30.1490.480">
    <property type="entry name" value="Endolytic murein transglycosylase"/>
    <property type="match status" value="1"/>
</dbReference>
<evidence type="ECO:0000313" key="2">
    <source>
        <dbReference type="EMBL" id="MEQ2554001.1"/>
    </source>
</evidence>
<evidence type="ECO:0000256" key="1">
    <source>
        <dbReference type="SAM" id="MobiDB-lite"/>
    </source>
</evidence>